<gene>
    <name evidence="1" type="ORF">SAMN05192581_10144</name>
</gene>
<evidence type="ECO:0000313" key="2">
    <source>
        <dbReference type="Proteomes" id="UP000183670"/>
    </source>
</evidence>
<sequence>MQIASRFVQWAVPSLETLKDSKVYQLRERLNKGGKLDRNEKNWLTEAMNQNTYFKRAVPLQGWKFDFSDVCHLYWVKSRYGQISEYYALDKTSLRSILLGSDNHIVELI</sequence>
<proteinExistence type="predicted"/>
<accession>A0A1G6G4D1</accession>
<dbReference type="EMBL" id="FMYE01000014">
    <property type="protein sequence ID" value="SDB76840.1"/>
    <property type="molecule type" value="Genomic_DNA"/>
</dbReference>
<evidence type="ECO:0000313" key="1">
    <source>
        <dbReference type="EMBL" id="SDB76840.1"/>
    </source>
</evidence>
<protein>
    <recommendedName>
        <fullName evidence="3">Molybdenum ABC transporter ATP-binding protein</fullName>
    </recommendedName>
</protein>
<dbReference type="AlphaFoldDB" id="A0A1G6G4D1"/>
<name>A0A1G6G4D1_BACOV</name>
<organism evidence="1 2">
    <name type="scientific">Bacteroides ovatus</name>
    <dbReference type="NCBI Taxonomy" id="28116"/>
    <lineage>
        <taxon>Bacteria</taxon>
        <taxon>Pseudomonadati</taxon>
        <taxon>Bacteroidota</taxon>
        <taxon>Bacteroidia</taxon>
        <taxon>Bacteroidales</taxon>
        <taxon>Bacteroidaceae</taxon>
        <taxon>Bacteroides</taxon>
    </lineage>
</organism>
<evidence type="ECO:0008006" key="3">
    <source>
        <dbReference type="Google" id="ProtNLM"/>
    </source>
</evidence>
<reference evidence="1 2" key="1">
    <citation type="submission" date="2016-10" db="EMBL/GenBank/DDBJ databases">
        <authorList>
            <person name="de Groot N.N."/>
        </authorList>
    </citation>
    <scope>NUCLEOTIDE SEQUENCE [LARGE SCALE GENOMIC DNA]</scope>
    <source>
        <strain evidence="1 2">NLAE-zl-C500</strain>
    </source>
</reference>
<dbReference type="Proteomes" id="UP000183670">
    <property type="component" value="Unassembled WGS sequence"/>
</dbReference>